<dbReference type="InterPro" id="IPR052021">
    <property type="entry name" value="Type-I_RS_S_subunit"/>
</dbReference>
<dbReference type="InterPro" id="IPR044946">
    <property type="entry name" value="Restrct_endonuc_typeI_TRD_sf"/>
</dbReference>
<protein>
    <submittedName>
        <fullName evidence="5">Restriction endonuclease subunit S</fullName>
        <ecNumber evidence="5">3.1.21.-</ecNumber>
    </submittedName>
</protein>
<dbReference type="SUPFAM" id="SSF116734">
    <property type="entry name" value="DNA methylase specificity domain"/>
    <property type="match status" value="2"/>
</dbReference>
<feature type="domain" description="Type I restriction modification DNA specificity" evidence="4">
    <location>
        <begin position="183"/>
        <end position="370"/>
    </location>
</feature>
<keyword evidence="5" id="KW-0540">Nuclease</keyword>
<reference evidence="5 6" key="1">
    <citation type="journal article" date="2019" name="Int. J. Syst. Evol. Microbiol.">
        <title>The Draft Whole-Genome Sequence of the Antibiotic Producer Empedobacter haloabium ATCC 31962 Provides Indications for Its Taxonomic Reclassification.</title>
        <authorList>
            <person name="Miess H."/>
            <person name="Arlt P."/>
            <person name="Apel A.K."/>
            <person name="Weber T."/>
            <person name="Nieselt K."/>
            <person name="Hanssen F."/>
            <person name="Czemmel S."/>
            <person name="Nahnsen S."/>
            <person name="Gross H."/>
        </authorList>
    </citation>
    <scope>NUCLEOTIDE SEQUENCE [LARGE SCALE GENOMIC DNA]</scope>
    <source>
        <strain evidence="5 6">ATCC 31962</strain>
    </source>
</reference>
<evidence type="ECO:0000313" key="5">
    <source>
        <dbReference type="EMBL" id="WUR16051.1"/>
    </source>
</evidence>
<dbReference type="EMBL" id="CP136508">
    <property type="protein sequence ID" value="WUR16051.1"/>
    <property type="molecule type" value="Genomic_DNA"/>
</dbReference>
<keyword evidence="3" id="KW-0238">DNA-binding</keyword>
<comment type="similarity">
    <text evidence="1">Belongs to the type-I restriction system S methylase family.</text>
</comment>
<evidence type="ECO:0000256" key="1">
    <source>
        <dbReference type="ARBA" id="ARBA00010923"/>
    </source>
</evidence>
<evidence type="ECO:0000259" key="4">
    <source>
        <dbReference type="Pfam" id="PF01420"/>
    </source>
</evidence>
<keyword evidence="5" id="KW-0378">Hydrolase</keyword>
<sequence>MDISIGRTPSRNEPDYWGKGHRWVSIRDLSSKIVTETKEQITDFAVKDARCKIVKKGTLLFSFKLTIGKMAFAGCDLFTNEAIAAFTIKNESELNSEFLYYALQSATYGGSNQAAMGKTLNSKSLAEIEIPLPSIEDQIRIAHLLGKVEGLIAQRRQHLQQLDELLKSVFLEMFGPSSTGYADWPLVEIKDLAAEHKGAMRTGPFGSNLLHSEFSTDGDVAVLGIDNAVKNRFEWDERRFITNEKYKELETYRIFPGDVIVTIMGTIGRSAVVPDDVPLAINTKHLAAITLNRELANPLFVSYSIHSSPFILSQFKSKNRGAIMSGLNLGLIKETKLKRPPIALQNKFAEAHMRVDGLRALYQQSIADLETLYGALSQQAFKGELDLSRVSKPGVQAVEEKTVVAPPLPHAEQGLAINLPDTDNLLAALENVEARKSLILQWLEAYRGQSDGTPLSVQHFMAAAQTRLVELHPDNDFALDANDYEQIKAWVFKAIDEGRLQQSLNITGHDEKGAPIFGNVIELKAVQA</sequence>
<gene>
    <name evidence="5" type="ORF">E7V67_013390</name>
</gene>
<evidence type="ECO:0000256" key="3">
    <source>
        <dbReference type="ARBA" id="ARBA00023125"/>
    </source>
</evidence>
<accession>A0ABZ1UWD2</accession>
<evidence type="ECO:0000256" key="2">
    <source>
        <dbReference type="ARBA" id="ARBA00022747"/>
    </source>
</evidence>
<dbReference type="CDD" id="cd17244">
    <property type="entry name" value="RMtype1_S_Apa101655I-TRD2-CR2_like"/>
    <property type="match status" value="1"/>
</dbReference>
<dbReference type="GO" id="GO:0004519">
    <property type="term" value="F:endonuclease activity"/>
    <property type="evidence" value="ECO:0007669"/>
    <property type="project" value="UniProtKB-KW"/>
</dbReference>
<feature type="domain" description="Type I restriction modification DNA specificity" evidence="4">
    <location>
        <begin position="4"/>
        <end position="161"/>
    </location>
</feature>
<dbReference type="GO" id="GO:0016787">
    <property type="term" value="F:hydrolase activity"/>
    <property type="evidence" value="ECO:0007669"/>
    <property type="project" value="UniProtKB-KW"/>
</dbReference>
<keyword evidence="6" id="KW-1185">Reference proteome</keyword>
<dbReference type="Gene3D" id="3.90.220.20">
    <property type="entry name" value="DNA methylase specificity domains"/>
    <property type="match status" value="2"/>
</dbReference>
<dbReference type="InterPro" id="IPR000055">
    <property type="entry name" value="Restrct_endonuc_typeI_TRD"/>
</dbReference>
<dbReference type="EC" id="3.1.21.-" evidence="5"/>
<dbReference type="Proteomes" id="UP000321323">
    <property type="component" value="Chromosome"/>
</dbReference>
<organism evidence="5 6">
    <name type="scientific">[Empedobacter] haloabium</name>
    <dbReference type="NCBI Taxonomy" id="592317"/>
    <lineage>
        <taxon>Bacteria</taxon>
        <taxon>Pseudomonadati</taxon>
        <taxon>Pseudomonadota</taxon>
        <taxon>Betaproteobacteria</taxon>
        <taxon>Burkholderiales</taxon>
        <taxon>Oxalobacteraceae</taxon>
        <taxon>Telluria group</taxon>
        <taxon>Telluria group incertae sedis</taxon>
    </lineage>
</organism>
<proteinExistence type="inferred from homology"/>
<keyword evidence="5" id="KW-0255">Endonuclease</keyword>
<evidence type="ECO:0000313" key="6">
    <source>
        <dbReference type="Proteomes" id="UP000321323"/>
    </source>
</evidence>
<dbReference type="PANTHER" id="PTHR30408:SF12">
    <property type="entry name" value="TYPE I RESTRICTION ENZYME MJAVIII SPECIFICITY SUBUNIT"/>
    <property type="match status" value="1"/>
</dbReference>
<dbReference type="PANTHER" id="PTHR30408">
    <property type="entry name" value="TYPE-1 RESTRICTION ENZYME ECOKI SPECIFICITY PROTEIN"/>
    <property type="match status" value="1"/>
</dbReference>
<keyword evidence="2" id="KW-0680">Restriction system</keyword>
<dbReference type="Gene3D" id="1.10.287.1120">
    <property type="entry name" value="Bipartite methylase S protein"/>
    <property type="match status" value="1"/>
</dbReference>
<name>A0ABZ1UWD2_9BURK</name>
<dbReference type="Pfam" id="PF01420">
    <property type="entry name" value="Methylase_S"/>
    <property type="match status" value="2"/>
</dbReference>